<evidence type="ECO:0000256" key="2">
    <source>
        <dbReference type="ARBA" id="ARBA00023043"/>
    </source>
</evidence>
<organism evidence="5 6">
    <name type="scientific">Phytophthora infestans (strain T30-4)</name>
    <name type="common">Potato late blight agent</name>
    <dbReference type="NCBI Taxonomy" id="403677"/>
    <lineage>
        <taxon>Eukaryota</taxon>
        <taxon>Sar</taxon>
        <taxon>Stramenopiles</taxon>
        <taxon>Oomycota</taxon>
        <taxon>Peronosporomycetes</taxon>
        <taxon>Peronosporales</taxon>
        <taxon>Peronosporaceae</taxon>
        <taxon>Phytophthora</taxon>
    </lineage>
</organism>
<dbReference type="KEGG" id="pif:PITG_18023"/>
<sequence length="365" mass="41681">MVAAEGRRGEGVIHQLIAAGADVNAEDGTKLKNTALHYAAMTNSDTLTVNALLEAGADAFALNRKGLSPLDLARQYRREAVAAALMEHMKVHRGWLFLRGKFRWKKRWGVVVACNKQRTSKELCVFHSPDDVRPDAVLLVDESARASPFTSSDSFCWLKREYAFIFDKPVMCQRVKRQKLTRSPICRKTMSQEDVQTRDLVFAADNFHNLERWQRVLQSNNFYDRETGAPLYGMPPYDVPRGELYYWPHELVENVRSSTLRQQERREENRESLAERLRRTLEQPQPQDEEPIENMLRGLQEPNTADGNNQARVRFATSELHKTVEVEPDLCGMCCSQRRNAVCAPCGHRAGCHACLRTVMHTSHA</sequence>
<evidence type="ECO:0000256" key="1">
    <source>
        <dbReference type="ARBA" id="ARBA00022737"/>
    </source>
</evidence>
<dbReference type="GeneID" id="9463908"/>
<dbReference type="VEuPathDB" id="FungiDB:PITG_18023"/>
<dbReference type="HOGENOM" id="CLU_027253_0_1_1"/>
<dbReference type="OMA" id="ACMKPNG"/>
<dbReference type="AlphaFoldDB" id="D0NXJ1"/>
<evidence type="ECO:0000256" key="4">
    <source>
        <dbReference type="SAM" id="MobiDB-lite"/>
    </source>
</evidence>
<feature type="compositionally biased region" description="Basic and acidic residues" evidence="4">
    <location>
        <begin position="262"/>
        <end position="281"/>
    </location>
</feature>
<dbReference type="EMBL" id="DS028182">
    <property type="protein sequence ID" value="EEY67791.1"/>
    <property type="molecule type" value="Genomic_DNA"/>
</dbReference>
<name>D0NXJ1_PHYIT</name>
<accession>D0NXJ1</accession>
<dbReference type="SUPFAM" id="SSF48403">
    <property type="entry name" value="Ankyrin repeat"/>
    <property type="match status" value="1"/>
</dbReference>
<dbReference type="Proteomes" id="UP000006643">
    <property type="component" value="Unassembled WGS sequence"/>
</dbReference>
<dbReference type="Gene3D" id="1.25.40.20">
    <property type="entry name" value="Ankyrin repeat-containing domain"/>
    <property type="match status" value="1"/>
</dbReference>
<feature type="region of interest" description="Disordered" evidence="4">
    <location>
        <begin position="258"/>
        <end position="291"/>
    </location>
</feature>
<protein>
    <submittedName>
        <fullName evidence="5">Uncharacterized protein</fullName>
    </submittedName>
</protein>
<gene>
    <name evidence="5" type="ORF">PITG_18023</name>
</gene>
<keyword evidence="2 3" id="KW-0040">ANK repeat</keyword>
<evidence type="ECO:0000256" key="3">
    <source>
        <dbReference type="PROSITE-ProRule" id="PRU00023"/>
    </source>
</evidence>
<evidence type="ECO:0000313" key="5">
    <source>
        <dbReference type="EMBL" id="EEY67791.1"/>
    </source>
</evidence>
<keyword evidence="6" id="KW-1185">Reference proteome</keyword>
<dbReference type="InParanoid" id="D0NXJ1"/>
<dbReference type="SUPFAM" id="SSF50729">
    <property type="entry name" value="PH domain-like"/>
    <property type="match status" value="1"/>
</dbReference>
<dbReference type="eggNOG" id="ENOG502RCMB">
    <property type="taxonomic scope" value="Eukaryota"/>
</dbReference>
<feature type="repeat" description="ANK" evidence="3">
    <location>
        <begin position="31"/>
        <end position="64"/>
    </location>
</feature>
<dbReference type="PANTHER" id="PTHR24171">
    <property type="entry name" value="ANKYRIN REPEAT DOMAIN-CONTAINING PROTEIN 39-RELATED"/>
    <property type="match status" value="1"/>
</dbReference>
<evidence type="ECO:0000313" key="6">
    <source>
        <dbReference type="Proteomes" id="UP000006643"/>
    </source>
</evidence>
<dbReference type="OrthoDB" id="163561at2759"/>
<dbReference type="Gene3D" id="2.30.29.30">
    <property type="entry name" value="Pleckstrin-homology domain (PH domain)/Phosphotyrosine-binding domain (PTB)"/>
    <property type="match status" value="1"/>
</dbReference>
<dbReference type="RefSeq" id="XP_002997953.1">
    <property type="nucleotide sequence ID" value="XM_002997907.1"/>
</dbReference>
<reference evidence="6" key="1">
    <citation type="journal article" date="2009" name="Nature">
        <title>Genome sequence and analysis of the Irish potato famine pathogen Phytophthora infestans.</title>
        <authorList>
            <consortium name="The Broad Institute Genome Sequencing Platform"/>
            <person name="Haas B.J."/>
            <person name="Kamoun S."/>
            <person name="Zody M.C."/>
            <person name="Jiang R.H."/>
            <person name="Handsaker R.E."/>
            <person name="Cano L.M."/>
            <person name="Grabherr M."/>
            <person name="Kodira C.D."/>
            <person name="Raffaele S."/>
            <person name="Torto-Alalibo T."/>
            <person name="Bozkurt T.O."/>
            <person name="Ah-Fong A.M."/>
            <person name="Alvarado L."/>
            <person name="Anderson V.L."/>
            <person name="Armstrong M.R."/>
            <person name="Avrova A."/>
            <person name="Baxter L."/>
            <person name="Beynon J."/>
            <person name="Boevink P.C."/>
            <person name="Bollmann S.R."/>
            <person name="Bos J.I."/>
            <person name="Bulone V."/>
            <person name="Cai G."/>
            <person name="Cakir C."/>
            <person name="Carrington J.C."/>
            <person name="Chawner M."/>
            <person name="Conti L."/>
            <person name="Costanzo S."/>
            <person name="Ewan R."/>
            <person name="Fahlgren N."/>
            <person name="Fischbach M.A."/>
            <person name="Fugelstad J."/>
            <person name="Gilroy E.M."/>
            <person name="Gnerre S."/>
            <person name="Green P.J."/>
            <person name="Grenville-Briggs L.J."/>
            <person name="Griffith J."/>
            <person name="Grunwald N.J."/>
            <person name="Horn K."/>
            <person name="Horner N.R."/>
            <person name="Hu C.H."/>
            <person name="Huitema E."/>
            <person name="Jeong D.H."/>
            <person name="Jones A.M."/>
            <person name="Jones J.D."/>
            <person name="Jones R.W."/>
            <person name="Karlsson E.K."/>
            <person name="Kunjeti S.G."/>
            <person name="Lamour K."/>
            <person name="Liu Z."/>
            <person name="Ma L."/>
            <person name="Maclean D."/>
            <person name="Chibucos M.C."/>
            <person name="McDonald H."/>
            <person name="McWalters J."/>
            <person name="Meijer H.J."/>
            <person name="Morgan W."/>
            <person name="Morris P.F."/>
            <person name="Munro C.A."/>
            <person name="O'Neill K."/>
            <person name="Ospina-Giraldo M."/>
            <person name="Pinzon A."/>
            <person name="Pritchard L."/>
            <person name="Ramsahoye B."/>
            <person name="Ren Q."/>
            <person name="Restrepo S."/>
            <person name="Roy S."/>
            <person name="Sadanandom A."/>
            <person name="Savidor A."/>
            <person name="Schornack S."/>
            <person name="Schwartz D.C."/>
            <person name="Schumann U.D."/>
            <person name="Schwessinger B."/>
            <person name="Seyer L."/>
            <person name="Sharpe T."/>
            <person name="Silvar C."/>
            <person name="Song J."/>
            <person name="Studholme D.J."/>
            <person name="Sykes S."/>
            <person name="Thines M."/>
            <person name="van de Vondervoort P.J."/>
            <person name="Phuntumart V."/>
            <person name="Wawra S."/>
            <person name="Weide R."/>
            <person name="Win J."/>
            <person name="Young C."/>
            <person name="Zhou S."/>
            <person name="Fry W."/>
            <person name="Meyers B.C."/>
            <person name="van West P."/>
            <person name="Ristaino J."/>
            <person name="Govers F."/>
            <person name="Birch P.R."/>
            <person name="Whisson S.C."/>
            <person name="Judelson H.S."/>
            <person name="Nusbaum C."/>
        </authorList>
    </citation>
    <scope>NUCLEOTIDE SEQUENCE [LARGE SCALE GENOMIC DNA]</scope>
    <source>
        <strain evidence="6">T30-4</strain>
    </source>
</reference>
<dbReference type="InterPro" id="IPR002110">
    <property type="entry name" value="Ankyrin_rpt"/>
</dbReference>
<keyword evidence="1" id="KW-0677">Repeat</keyword>
<dbReference type="InterPro" id="IPR011993">
    <property type="entry name" value="PH-like_dom_sf"/>
</dbReference>
<dbReference type="InterPro" id="IPR036770">
    <property type="entry name" value="Ankyrin_rpt-contain_sf"/>
</dbReference>
<dbReference type="Pfam" id="PF12796">
    <property type="entry name" value="Ank_2"/>
    <property type="match status" value="1"/>
</dbReference>
<proteinExistence type="predicted"/>
<dbReference type="PROSITE" id="PS50088">
    <property type="entry name" value="ANK_REPEAT"/>
    <property type="match status" value="1"/>
</dbReference>
<dbReference type="PROSITE" id="PS50297">
    <property type="entry name" value="ANK_REP_REGION"/>
    <property type="match status" value="1"/>
</dbReference>